<evidence type="ECO:0000313" key="2">
    <source>
        <dbReference type="Proteomes" id="UP001345013"/>
    </source>
</evidence>
<dbReference type="EMBL" id="JAVRRG010000128">
    <property type="protein sequence ID" value="KAK5082532.1"/>
    <property type="molecule type" value="Genomic_DNA"/>
</dbReference>
<evidence type="ECO:0000313" key="1">
    <source>
        <dbReference type="EMBL" id="KAK5082532.1"/>
    </source>
</evidence>
<keyword evidence="2" id="KW-1185">Reference proteome</keyword>
<protein>
    <submittedName>
        <fullName evidence="1">Uncharacterized protein</fullName>
    </submittedName>
</protein>
<dbReference type="PANTHER" id="PTHR37015">
    <property type="entry name" value="REVERSE TRANSCRIPTASE DOMAIN-CONTAINING PROTEIN"/>
    <property type="match status" value="1"/>
</dbReference>
<gene>
    <name evidence="1" type="ORF">LTR24_007969</name>
</gene>
<reference evidence="1 2" key="1">
    <citation type="submission" date="2023-08" db="EMBL/GenBank/DDBJ databases">
        <title>Black Yeasts Isolated from many extreme environments.</title>
        <authorList>
            <person name="Coleine C."/>
            <person name="Stajich J.E."/>
            <person name="Selbmann L."/>
        </authorList>
    </citation>
    <scope>NUCLEOTIDE SEQUENCE [LARGE SCALE GENOMIC DNA]</scope>
    <source>
        <strain evidence="1 2">CCFEE 5885</strain>
    </source>
</reference>
<proteinExistence type="predicted"/>
<sequence>MSLAAFASALWQTLHSITGIKIAELDEKRTSVLALKEEALGRLSRSGSSRVSAQTRTIRPGKDLADLRLSVVDPKELVNVTMSLLQAEYDPSVPQSEIARYEEWLKSCMEYHNHRLEYAKLFSSVLSQHLHYHNDTVQQEVPSPLDESFELLEEDRLRQLRDKFEDVVFNKVETDENEIQEYLESLFPTEELKNIIEGLRNCLKNDTMAIFEARNPFDDDSLGWIIRGLLHNDPSRNSKKRCSRVSNLMSL</sequence>
<dbReference type="Proteomes" id="UP001345013">
    <property type="component" value="Unassembled WGS sequence"/>
</dbReference>
<dbReference type="PANTHER" id="PTHR37015:SF1">
    <property type="entry name" value="REVERSE TRANSCRIPTASE DOMAIN-CONTAINING PROTEIN"/>
    <property type="match status" value="1"/>
</dbReference>
<accession>A0ABR0K1B7</accession>
<name>A0ABR0K1B7_9EURO</name>
<comment type="caution">
    <text evidence="1">The sequence shown here is derived from an EMBL/GenBank/DDBJ whole genome shotgun (WGS) entry which is preliminary data.</text>
</comment>
<organism evidence="1 2">
    <name type="scientific">Lithohypha guttulata</name>
    <dbReference type="NCBI Taxonomy" id="1690604"/>
    <lineage>
        <taxon>Eukaryota</taxon>
        <taxon>Fungi</taxon>
        <taxon>Dikarya</taxon>
        <taxon>Ascomycota</taxon>
        <taxon>Pezizomycotina</taxon>
        <taxon>Eurotiomycetes</taxon>
        <taxon>Chaetothyriomycetidae</taxon>
        <taxon>Chaetothyriales</taxon>
        <taxon>Trichomeriaceae</taxon>
        <taxon>Lithohypha</taxon>
    </lineage>
</organism>